<accession>A0A5B7HBY6</accession>
<dbReference type="AlphaFoldDB" id="A0A5B7HBY6"/>
<keyword evidence="2" id="KW-1185">Reference proteome</keyword>
<organism evidence="1 2">
    <name type="scientific">Portunus trituberculatus</name>
    <name type="common">Swimming crab</name>
    <name type="synonym">Neptunus trituberculatus</name>
    <dbReference type="NCBI Taxonomy" id="210409"/>
    <lineage>
        <taxon>Eukaryota</taxon>
        <taxon>Metazoa</taxon>
        <taxon>Ecdysozoa</taxon>
        <taxon>Arthropoda</taxon>
        <taxon>Crustacea</taxon>
        <taxon>Multicrustacea</taxon>
        <taxon>Malacostraca</taxon>
        <taxon>Eumalacostraca</taxon>
        <taxon>Eucarida</taxon>
        <taxon>Decapoda</taxon>
        <taxon>Pleocyemata</taxon>
        <taxon>Brachyura</taxon>
        <taxon>Eubrachyura</taxon>
        <taxon>Portunoidea</taxon>
        <taxon>Portunidae</taxon>
        <taxon>Portuninae</taxon>
        <taxon>Portunus</taxon>
    </lineage>
</organism>
<evidence type="ECO:0000313" key="1">
    <source>
        <dbReference type="EMBL" id="MPC67379.1"/>
    </source>
</evidence>
<proteinExistence type="predicted"/>
<reference evidence="1 2" key="1">
    <citation type="submission" date="2019-05" db="EMBL/GenBank/DDBJ databases">
        <title>Another draft genome of Portunus trituberculatus and its Hox gene families provides insights of decapod evolution.</title>
        <authorList>
            <person name="Jeong J.-H."/>
            <person name="Song I."/>
            <person name="Kim S."/>
            <person name="Choi T."/>
            <person name="Kim D."/>
            <person name="Ryu S."/>
            <person name="Kim W."/>
        </authorList>
    </citation>
    <scope>NUCLEOTIDE SEQUENCE [LARGE SCALE GENOMIC DNA]</scope>
    <source>
        <tissue evidence="1">Muscle</tissue>
    </source>
</reference>
<dbReference type="EMBL" id="VSRR010026163">
    <property type="protein sequence ID" value="MPC67379.1"/>
    <property type="molecule type" value="Genomic_DNA"/>
</dbReference>
<dbReference type="Proteomes" id="UP000324222">
    <property type="component" value="Unassembled WGS sequence"/>
</dbReference>
<protein>
    <submittedName>
        <fullName evidence="1">Uncharacterized protein</fullName>
    </submittedName>
</protein>
<evidence type="ECO:0000313" key="2">
    <source>
        <dbReference type="Proteomes" id="UP000324222"/>
    </source>
</evidence>
<comment type="caution">
    <text evidence="1">The sequence shown here is derived from an EMBL/GenBank/DDBJ whole genome shotgun (WGS) entry which is preliminary data.</text>
</comment>
<sequence>MEIWRQDTMSPTQTLYNTTRVKTKLAHLVFLSMSAKSQSAAICVTGCVISTRGDFNVHHQFWLSSPFTDYLGELAFNFAILHDLDQATDATTPYLQS</sequence>
<gene>
    <name evidence="1" type="ORF">E2C01_061554</name>
</gene>
<name>A0A5B7HBY6_PORTR</name>